<dbReference type="AlphaFoldDB" id="A0A521FBN9"/>
<feature type="domain" description="ABC transporter" evidence="5">
    <location>
        <begin position="25"/>
        <end position="260"/>
    </location>
</feature>
<dbReference type="InterPro" id="IPR050153">
    <property type="entry name" value="Metal_Ion_Import_ABC"/>
</dbReference>
<dbReference type="GO" id="GO:0016887">
    <property type="term" value="F:ATP hydrolysis activity"/>
    <property type="evidence" value="ECO:0007669"/>
    <property type="project" value="InterPro"/>
</dbReference>
<keyword evidence="2" id="KW-0813">Transport</keyword>
<dbReference type="Proteomes" id="UP000315636">
    <property type="component" value="Unassembled WGS sequence"/>
</dbReference>
<reference evidence="6 7" key="1">
    <citation type="submission" date="2017-05" db="EMBL/GenBank/DDBJ databases">
        <authorList>
            <person name="Varghese N."/>
            <person name="Submissions S."/>
        </authorList>
    </citation>
    <scope>NUCLEOTIDE SEQUENCE [LARGE SCALE GENOMIC DNA]</scope>
    <source>
        <strain evidence="6 7">DSM 45474</strain>
    </source>
</reference>
<dbReference type="PANTHER" id="PTHR42734">
    <property type="entry name" value="METAL TRANSPORT SYSTEM ATP-BINDING PROTEIN TM_0124-RELATED"/>
    <property type="match status" value="1"/>
</dbReference>
<evidence type="ECO:0000313" key="6">
    <source>
        <dbReference type="EMBL" id="SMO93608.1"/>
    </source>
</evidence>
<dbReference type="InterPro" id="IPR003439">
    <property type="entry name" value="ABC_transporter-like_ATP-bd"/>
</dbReference>
<keyword evidence="3" id="KW-0547">Nucleotide-binding</keyword>
<dbReference type="InterPro" id="IPR027417">
    <property type="entry name" value="P-loop_NTPase"/>
</dbReference>
<name>A0A521FBN9_9BACL</name>
<evidence type="ECO:0000259" key="5">
    <source>
        <dbReference type="PROSITE" id="PS50893"/>
    </source>
</evidence>
<evidence type="ECO:0000313" key="7">
    <source>
        <dbReference type="Proteomes" id="UP000315636"/>
    </source>
</evidence>
<dbReference type="Pfam" id="PF00005">
    <property type="entry name" value="ABC_tran"/>
    <property type="match status" value="1"/>
</dbReference>
<keyword evidence="7" id="KW-1185">Reference proteome</keyword>
<dbReference type="SUPFAM" id="SSF52540">
    <property type="entry name" value="P-loop containing nucleoside triphosphate hydrolases"/>
    <property type="match status" value="1"/>
</dbReference>
<dbReference type="PANTHER" id="PTHR42734:SF17">
    <property type="entry name" value="METAL TRANSPORT SYSTEM ATP-BINDING PROTEIN TM_0124-RELATED"/>
    <property type="match status" value="1"/>
</dbReference>
<keyword evidence="4 6" id="KW-0067">ATP-binding</keyword>
<dbReference type="Gene3D" id="3.40.50.300">
    <property type="entry name" value="P-loop containing nucleotide triphosphate hydrolases"/>
    <property type="match status" value="1"/>
</dbReference>
<dbReference type="FunFam" id="3.40.50.300:FF:000134">
    <property type="entry name" value="Iron-enterobactin ABC transporter ATP-binding protein"/>
    <property type="match status" value="1"/>
</dbReference>
<dbReference type="SMART" id="SM00382">
    <property type="entry name" value="AAA"/>
    <property type="match status" value="1"/>
</dbReference>
<dbReference type="CDD" id="cd03235">
    <property type="entry name" value="ABC_Metallic_Cations"/>
    <property type="match status" value="1"/>
</dbReference>
<dbReference type="GO" id="GO:0005524">
    <property type="term" value="F:ATP binding"/>
    <property type="evidence" value="ECO:0007669"/>
    <property type="project" value="UniProtKB-KW"/>
</dbReference>
<dbReference type="EMBL" id="FXTI01000016">
    <property type="protein sequence ID" value="SMO93608.1"/>
    <property type="molecule type" value="Genomic_DNA"/>
</dbReference>
<dbReference type="PROSITE" id="PS00211">
    <property type="entry name" value="ABC_TRANSPORTER_1"/>
    <property type="match status" value="1"/>
</dbReference>
<proteinExistence type="inferred from homology"/>
<protein>
    <submittedName>
        <fullName evidence="6">Zinc transport system ATP-binding protein</fullName>
    </submittedName>
</protein>
<evidence type="ECO:0000256" key="2">
    <source>
        <dbReference type="ARBA" id="ARBA00022448"/>
    </source>
</evidence>
<accession>A0A521FBN9</accession>
<evidence type="ECO:0000256" key="1">
    <source>
        <dbReference type="ARBA" id="ARBA00005417"/>
    </source>
</evidence>
<dbReference type="InterPro" id="IPR017871">
    <property type="entry name" value="ABC_transporter-like_CS"/>
</dbReference>
<gene>
    <name evidence="6" type="ORF">SAMN06264849_11617</name>
</gene>
<sequence>MREIEICVKEELPDSGDFHMTKPVLRMEDVSFSYENQTVLEHIHLTLRAGEFLALVGPNGSGKSTLLKLVLGSLHPDSGNIFLFGSEPRQFREGSRIGYVSQKANSFNQDFPATVREVVASGLYGKLGLFRRMKQQHWERVNQAIEQVGLNDFADRNIGRLSGGQQQRVFIARALVSDPELLILDEPTVGVDAHSAEEFYKLLVHLHRQKGLSLLLVTHDIGAVTAYVDRIACLNRRLFFHGNGEDFSREKERILTDAYGHPIHVMDHRHEENVSS</sequence>
<comment type="similarity">
    <text evidence="1">Belongs to the ABC transporter superfamily.</text>
</comment>
<dbReference type="PROSITE" id="PS50893">
    <property type="entry name" value="ABC_TRANSPORTER_2"/>
    <property type="match status" value="1"/>
</dbReference>
<organism evidence="6 7">
    <name type="scientific">Melghirimyces algeriensis</name>
    <dbReference type="NCBI Taxonomy" id="910412"/>
    <lineage>
        <taxon>Bacteria</taxon>
        <taxon>Bacillati</taxon>
        <taxon>Bacillota</taxon>
        <taxon>Bacilli</taxon>
        <taxon>Bacillales</taxon>
        <taxon>Thermoactinomycetaceae</taxon>
        <taxon>Melghirimyces</taxon>
    </lineage>
</organism>
<evidence type="ECO:0000256" key="3">
    <source>
        <dbReference type="ARBA" id="ARBA00022741"/>
    </source>
</evidence>
<dbReference type="InterPro" id="IPR003593">
    <property type="entry name" value="AAA+_ATPase"/>
</dbReference>
<evidence type="ECO:0000256" key="4">
    <source>
        <dbReference type="ARBA" id="ARBA00022840"/>
    </source>
</evidence>